<feature type="region of interest" description="Disordered" evidence="2">
    <location>
        <begin position="761"/>
        <end position="780"/>
    </location>
</feature>
<dbReference type="Proteomes" id="UP000807469">
    <property type="component" value="Unassembled WGS sequence"/>
</dbReference>
<feature type="coiled-coil region" evidence="1">
    <location>
        <begin position="428"/>
        <end position="465"/>
    </location>
</feature>
<feature type="region of interest" description="Disordered" evidence="2">
    <location>
        <begin position="1"/>
        <end position="21"/>
    </location>
</feature>
<name>A0A9P5ZBQ3_9AGAR</name>
<accession>A0A9P5ZBQ3</accession>
<feature type="compositionally biased region" description="Basic residues" evidence="2">
    <location>
        <begin position="768"/>
        <end position="780"/>
    </location>
</feature>
<evidence type="ECO:0000313" key="4">
    <source>
        <dbReference type="Proteomes" id="UP000807469"/>
    </source>
</evidence>
<evidence type="ECO:0000256" key="2">
    <source>
        <dbReference type="SAM" id="MobiDB-lite"/>
    </source>
</evidence>
<organism evidence="3 4">
    <name type="scientific">Pholiota conissans</name>
    <dbReference type="NCBI Taxonomy" id="109636"/>
    <lineage>
        <taxon>Eukaryota</taxon>
        <taxon>Fungi</taxon>
        <taxon>Dikarya</taxon>
        <taxon>Basidiomycota</taxon>
        <taxon>Agaricomycotina</taxon>
        <taxon>Agaricomycetes</taxon>
        <taxon>Agaricomycetidae</taxon>
        <taxon>Agaricales</taxon>
        <taxon>Agaricineae</taxon>
        <taxon>Strophariaceae</taxon>
        <taxon>Pholiota</taxon>
    </lineage>
</organism>
<dbReference type="OrthoDB" id="3065347at2759"/>
<feature type="region of interest" description="Disordered" evidence="2">
    <location>
        <begin position="33"/>
        <end position="54"/>
    </location>
</feature>
<keyword evidence="1" id="KW-0175">Coiled coil</keyword>
<evidence type="ECO:0000313" key="3">
    <source>
        <dbReference type="EMBL" id="KAF9484243.1"/>
    </source>
</evidence>
<gene>
    <name evidence="3" type="ORF">BDN70DRAFT_161800</name>
</gene>
<keyword evidence="4" id="KW-1185">Reference proteome</keyword>
<proteinExistence type="predicted"/>
<comment type="caution">
    <text evidence="3">The sequence shown here is derived from an EMBL/GenBank/DDBJ whole genome shotgun (WGS) entry which is preliminary data.</text>
</comment>
<dbReference type="InterPro" id="IPR032675">
    <property type="entry name" value="LRR_dom_sf"/>
</dbReference>
<dbReference type="SUPFAM" id="SSF52047">
    <property type="entry name" value="RNI-like"/>
    <property type="match status" value="1"/>
</dbReference>
<evidence type="ECO:0000256" key="1">
    <source>
        <dbReference type="SAM" id="Coils"/>
    </source>
</evidence>
<sequence>MSDQPISNEDTDPQQLSDFETLSNMSSPVLSAFSDVVAPADDGPDELPGSSGNVTPEEMSFEVLWDVTSFLPFIKLLPNVTISDNQYYVDGPLVMTELERFAKSTRRIKQITLTDDELPTDNITIASETLIRLGKLEDPTKPYLSSLERLRLINADHTLLYIFSFCIIPSLKSLEIARVPAARQISISSFLKELVFQVPCLPSLTLGPGGISAASLRTSLKFTHLRHLHIDNAAESLDFDFLQDIAALPELESLIIDARTAEYKHCQRLSDTDTACPTLIVTGPSTIPFPHLRKLILIANILLIGDIVYYLFPRTVKDVSLTLVQNGQAMVLPPQWDRKQPDVAVDAIDDPANQTPISQEPDIFPGSEVGSLASTQPAEALQPFDDVTVPLMEVEMGPEPRVWGYCGMEEKKTYSEKSEMGDWKDRCLKEEEMMRMEEMRQKAEMKAEEDMRRKAEMKAEEMRWREQEEMKRIEELFANGKSEQEEKEANSWGWVRSAPVPKPKKKKDRARQAEEERLAKQLIEDAEAELRERERAANIVSQTSFFAYMIEEIFATGSPNILFVDCLDMTPPATVTRNDVSNEAKLSKFPSSTFRTLLSCSTLKELHFAHWSLSRVDEILVDLATSSHIPKMEMERLRLPVNETLNSGIAISTLHLIAAYYPHILNFECFIQTADAISSSQLDDDVVPCGLKYLSLGGQLSISMERKIDIAKHIYLLFPKLQEITTHEGPGYDADGWMIIYHLVRAHQEVSLIEETRRASARREKIGGQRRKKGKNTFQS</sequence>
<protein>
    <submittedName>
        <fullName evidence="3">Uncharacterized protein</fullName>
    </submittedName>
</protein>
<reference evidence="3" key="1">
    <citation type="submission" date="2020-11" db="EMBL/GenBank/DDBJ databases">
        <authorList>
            <consortium name="DOE Joint Genome Institute"/>
            <person name="Ahrendt S."/>
            <person name="Riley R."/>
            <person name="Andreopoulos W."/>
            <person name="Labutti K."/>
            <person name="Pangilinan J."/>
            <person name="Ruiz-Duenas F.J."/>
            <person name="Barrasa J.M."/>
            <person name="Sanchez-Garcia M."/>
            <person name="Camarero S."/>
            <person name="Miyauchi S."/>
            <person name="Serrano A."/>
            <person name="Linde D."/>
            <person name="Babiker R."/>
            <person name="Drula E."/>
            <person name="Ayuso-Fernandez I."/>
            <person name="Pacheco R."/>
            <person name="Padilla G."/>
            <person name="Ferreira P."/>
            <person name="Barriuso J."/>
            <person name="Kellner H."/>
            <person name="Castanera R."/>
            <person name="Alfaro M."/>
            <person name="Ramirez L."/>
            <person name="Pisabarro A.G."/>
            <person name="Kuo A."/>
            <person name="Tritt A."/>
            <person name="Lipzen A."/>
            <person name="He G."/>
            <person name="Yan M."/>
            <person name="Ng V."/>
            <person name="Cullen D."/>
            <person name="Martin F."/>
            <person name="Rosso M.-N."/>
            <person name="Henrissat B."/>
            <person name="Hibbett D."/>
            <person name="Martinez A.T."/>
            <person name="Grigoriev I.V."/>
        </authorList>
    </citation>
    <scope>NUCLEOTIDE SEQUENCE</scope>
    <source>
        <strain evidence="3">CIRM-BRFM 674</strain>
    </source>
</reference>
<dbReference type="Gene3D" id="3.80.10.10">
    <property type="entry name" value="Ribonuclease Inhibitor"/>
    <property type="match status" value="1"/>
</dbReference>
<feature type="region of interest" description="Disordered" evidence="2">
    <location>
        <begin position="481"/>
        <end position="513"/>
    </location>
</feature>
<dbReference type="AlphaFoldDB" id="A0A9P5ZBQ3"/>
<dbReference type="EMBL" id="MU155145">
    <property type="protein sequence ID" value="KAF9484243.1"/>
    <property type="molecule type" value="Genomic_DNA"/>
</dbReference>